<dbReference type="InterPro" id="IPR012791">
    <property type="entry name" value="3-oxoacid_CoA-transf_B"/>
</dbReference>
<dbReference type="GeneID" id="63731199"/>
<dbReference type="RefSeq" id="XP_040669921.1">
    <property type="nucleotide sequence ID" value="XM_040815688.1"/>
</dbReference>
<organism evidence="3 4">
    <name type="scientific">Aspergillus versicolor CBS 583.65</name>
    <dbReference type="NCBI Taxonomy" id="1036611"/>
    <lineage>
        <taxon>Eukaryota</taxon>
        <taxon>Fungi</taxon>
        <taxon>Dikarya</taxon>
        <taxon>Ascomycota</taxon>
        <taxon>Pezizomycotina</taxon>
        <taxon>Eurotiomycetes</taxon>
        <taxon>Eurotiomycetidae</taxon>
        <taxon>Eurotiales</taxon>
        <taxon>Aspergillaceae</taxon>
        <taxon>Aspergillus</taxon>
        <taxon>Aspergillus subgen. Nidulantes</taxon>
    </lineage>
</organism>
<dbReference type="Pfam" id="PF02515">
    <property type="entry name" value="CoA_transf_3"/>
    <property type="match status" value="1"/>
</dbReference>
<reference evidence="4" key="1">
    <citation type="journal article" date="2017" name="Genome Biol.">
        <title>Comparative genomics reveals high biological diversity and specific adaptations in the industrially and medically important fungal genus Aspergillus.</title>
        <authorList>
            <person name="de Vries R.P."/>
            <person name="Riley R."/>
            <person name="Wiebenga A."/>
            <person name="Aguilar-Osorio G."/>
            <person name="Amillis S."/>
            <person name="Uchima C.A."/>
            <person name="Anderluh G."/>
            <person name="Asadollahi M."/>
            <person name="Askin M."/>
            <person name="Barry K."/>
            <person name="Battaglia E."/>
            <person name="Bayram O."/>
            <person name="Benocci T."/>
            <person name="Braus-Stromeyer S.A."/>
            <person name="Caldana C."/>
            <person name="Canovas D."/>
            <person name="Cerqueira G.C."/>
            <person name="Chen F."/>
            <person name="Chen W."/>
            <person name="Choi C."/>
            <person name="Clum A."/>
            <person name="Dos Santos R.A."/>
            <person name="Damasio A.R."/>
            <person name="Diallinas G."/>
            <person name="Emri T."/>
            <person name="Fekete E."/>
            <person name="Flipphi M."/>
            <person name="Freyberg S."/>
            <person name="Gallo A."/>
            <person name="Gournas C."/>
            <person name="Habgood R."/>
            <person name="Hainaut M."/>
            <person name="Harispe M.L."/>
            <person name="Henrissat B."/>
            <person name="Hilden K.S."/>
            <person name="Hope R."/>
            <person name="Hossain A."/>
            <person name="Karabika E."/>
            <person name="Karaffa L."/>
            <person name="Karanyi Z."/>
            <person name="Krasevec N."/>
            <person name="Kuo A."/>
            <person name="Kusch H."/>
            <person name="LaButti K."/>
            <person name="Lagendijk E.L."/>
            <person name="Lapidus A."/>
            <person name="Levasseur A."/>
            <person name="Lindquist E."/>
            <person name="Lipzen A."/>
            <person name="Logrieco A.F."/>
            <person name="MacCabe A."/>
            <person name="Maekelae M.R."/>
            <person name="Malavazi I."/>
            <person name="Melin P."/>
            <person name="Meyer V."/>
            <person name="Mielnichuk N."/>
            <person name="Miskei M."/>
            <person name="Molnar A.P."/>
            <person name="Mule G."/>
            <person name="Ngan C.Y."/>
            <person name="Orejas M."/>
            <person name="Orosz E."/>
            <person name="Ouedraogo J.P."/>
            <person name="Overkamp K.M."/>
            <person name="Park H.-S."/>
            <person name="Perrone G."/>
            <person name="Piumi F."/>
            <person name="Punt P.J."/>
            <person name="Ram A.F."/>
            <person name="Ramon A."/>
            <person name="Rauscher S."/>
            <person name="Record E."/>
            <person name="Riano-Pachon D.M."/>
            <person name="Robert V."/>
            <person name="Roehrig J."/>
            <person name="Ruller R."/>
            <person name="Salamov A."/>
            <person name="Salih N.S."/>
            <person name="Samson R.A."/>
            <person name="Sandor E."/>
            <person name="Sanguinetti M."/>
            <person name="Schuetze T."/>
            <person name="Sepcic K."/>
            <person name="Shelest E."/>
            <person name="Sherlock G."/>
            <person name="Sophianopoulou V."/>
            <person name="Squina F.M."/>
            <person name="Sun H."/>
            <person name="Susca A."/>
            <person name="Todd R.B."/>
            <person name="Tsang A."/>
            <person name="Unkles S.E."/>
            <person name="van de Wiele N."/>
            <person name="van Rossen-Uffink D."/>
            <person name="Oliveira J.V."/>
            <person name="Vesth T.C."/>
            <person name="Visser J."/>
            <person name="Yu J.-H."/>
            <person name="Zhou M."/>
            <person name="Andersen M.R."/>
            <person name="Archer D.B."/>
            <person name="Baker S.E."/>
            <person name="Benoit I."/>
            <person name="Brakhage A.A."/>
            <person name="Braus G.H."/>
            <person name="Fischer R."/>
            <person name="Frisvad J.C."/>
            <person name="Goldman G.H."/>
            <person name="Houbraken J."/>
            <person name="Oakley B."/>
            <person name="Pocsi I."/>
            <person name="Scazzocchio C."/>
            <person name="Seiboth B."/>
            <person name="vanKuyk P.A."/>
            <person name="Wortman J."/>
            <person name="Dyer P.S."/>
            <person name="Grigoriev I.V."/>
        </authorList>
    </citation>
    <scope>NUCLEOTIDE SEQUENCE [LARGE SCALE GENOMIC DNA]</scope>
    <source>
        <strain evidence="4">CBS 583.65</strain>
    </source>
</reference>
<dbReference type="OrthoDB" id="1933379at2759"/>
<dbReference type="VEuPathDB" id="FungiDB:ASPVEDRAFT_63628"/>
<dbReference type="Proteomes" id="UP000184073">
    <property type="component" value="Unassembled WGS sequence"/>
</dbReference>
<dbReference type="Gene3D" id="3.40.1080.10">
    <property type="entry name" value="Glutaconate Coenzyme A-transferase"/>
    <property type="match status" value="2"/>
</dbReference>
<evidence type="ECO:0000313" key="3">
    <source>
        <dbReference type="EMBL" id="OJJ04159.1"/>
    </source>
</evidence>
<dbReference type="SMART" id="SM00882">
    <property type="entry name" value="CoA_trans"/>
    <property type="match status" value="2"/>
</dbReference>
<dbReference type="SUPFAM" id="SSF89796">
    <property type="entry name" value="CoA-transferase family III (CaiB/BaiF)"/>
    <property type="match status" value="1"/>
</dbReference>
<protein>
    <recommendedName>
        <fullName evidence="5">Succinyl-CoA:3-ketoacid-coenzyme A transferase</fullName>
    </recommendedName>
</protein>
<dbReference type="STRING" id="1036611.A0A1L9PRL7"/>
<dbReference type="Pfam" id="PF01144">
    <property type="entry name" value="CoA_trans"/>
    <property type="match status" value="2"/>
</dbReference>
<dbReference type="AlphaFoldDB" id="A0A1L9PRL7"/>
<dbReference type="Gene3D" id="3.30.1540.10">
    <property type="entry name" value="formyl-coa transferase, domain 3"/>
    <property type="match status" value="1"/>
</dbReference>
<dbReference type="GO" id="GO:0008260">
    <property type="term" value="F:succinyl-CoA:3-oxo-acid CoA-transferase activity"/>
    <property type="evidence" value="ECO:0007669"/>
    <property type="project" value="TreeGrafter"/>
</dbReference>
<dbReference type="InterPro" id="IPR012792">
    <property type="entry name" value="3-oxoacid_CoA-transf_A"/>
</dbReference>
<comment type="similarity">
    <text evidence="1">Belongs to the CoA-transferase III family.</text>
</comment>
<evidence type="ECO:0000256" key="1">
    <source>
        <dbReference type="ARBA" id="ARBA00008383"/>
    </source>
</evidence>
<dbReference type="InterPro" id="IPR037171">
    <property type="entry name" value="NagB/RpiA_transferase-like"/>
</dbReference>
<dbReference type="NCBIfam" id="TIGR02428">
    <property type="entry name" value="pcaJ_scoB_fam"/>
    <property type="match status" value="1"/>
</dbReference>
<dbReference type="SUPFAM" id="SSF100950">
    <property type="entry name" value="NagB/RpiA/CoA transferase-like"/>
    <property type="match status" value="2"/>
</dbReference>
<evidence type="ECO:0000256" key="2">
    <source>
        <dbReference type="ARBA" id="ARBA00022679"/>
    </source>
</evidence>
<sequence length="949" mass="102409">MARPVPAVVRPFAVWRRQFSASCSRPAVDKRCSTAAEAITDMKGSSTVLVGGFGFSGVPNTLINAVRDRPEIKDLTVVSNNAGMPGAGLGQLLESKQISKMIASFIGENKVFEKMYLSGDLSLELTPQGTIAEKCAAGAAGVPAFYTPAAYGTIVQTGELPVRYNTDGTVAEYSKPKETREFNGKAYIMEESIFGDYALIKADKADKLGNCQFRKAQNNFNEAMGKNAKYTIVEADQIVEVGELRPEEIHLQAIYVNKVIQSQEKKQIEKLTFAKDPSEMLQAGSGEATARRERIVKRAAKEFQDGMYVNLGIGMPLIAPSYLPEGVEVFLQAENGILGLGGYPRPGEEDPDLINPGKETVTLSKGASLFGSHESFGMIRAGRIDMTMLGALQVSQYGDLANFMLPGKVKGVGGAMDLVANPEKTKVIVTMEHTDKKGNAKILSQCSFPLTGPRCVSKIITDLAVFEVSTTDGLTLVEHAEGVTVDEIRSKTEAPFKVAADLKPMLRLSLPFKPNGITIRALTTASNTNTKNKNKKLPLAGLKVLDLSRVLAGPYCTQILGDLGADIIKIEHPVRGDDTRAWGPPYAPYIDGREGNGESAYYLSVNRNKRSLALSFATPSGQSILHKLAKEADILVENYLPHNLKKYALDYETLSKINPSLIYTSITGYGQTGPYSNRPGFDVMVEAEFGLAHLTGSRDGPPVKVGVAVTDLTTGLYAVQSILAALWARSQSVEPGDGTGGKGEGQHLDVCLSDCQVATLANMGEGVLVSGEKDTGRWGTAHPSVVPYQSFATKDGDIFVGGANDRLFGILCARLQKPEWASDPRFLTNTDRVTNRTALESLIEAETSKSTTSEWTERFEGSGLPFAVVNDVKQTMEHEHVRARGMVQTIAHPACGPLKVISPPVKYSRAEPSVRRPPPLLGEHTDEILGEIGFSPGEIQELRGEKVVS</sequence>
<evidence type="ECO:0008006" key="5">
    <source>
        <dbReference type="Google" id="ProtNLM"/>
    </source>
</evidence>
<keyword evidence="2" id="KW-0808">Transferase</keyword>
<dbReference type="PANTHER" id="PTHR13707:SF58">
    <property type="entry name" value="SUCCINYL-COA:3-KETOACID-COENZYME A TRANSFERASE"/>
    <property type="match status" value="1"/>
</dbReference>
<dbReference type="Gene3D" id="3.40.50.10540">
    <property type="entry name" value="Crotonobetainyl-coa:carnitine coa-transferase, domain 1"/>
    <property type="match status" value="1"/>
</dbReference>
<keyword evidence="4" id="KW-1185">Reference proteome</keyword>
<dbReference type="PANTHER" id="PTHR13707">
    <property type="entry name" value="KETOACID-COENZYME A TRANSFERASE"/>
    <property type="match status" value="1"/>
</dbReference>
<evidence type="ECO:0000313" key="4">
    <source>
        <dbReference type="Proteomes" id="UP000184073"/>
    </source>
</evidence>
<dbReference type="NCBIfam" id="TIGR02429">
    <property type="entry name" value="pcaI_scoA_fam"/>
    <property type="match status" value="1"/>
</dbReference>
<dbReference type="InterPro" id="IPR044855">
    <property type="entry name" value="CoA-Trfase_III_dom3_sf"/>
</dbReference>
<dbReference type="InterPro" id="IPR003673">
    <property type="entry name" value="CoA-Trfase_fam_III"/>
</dbReference>
<name>A0A1L9PRL7_ASPVE</name>
<dbReference type="InterPro" id="IPR004165">
    <property type="entry name" value="CoA_trans_fam_I"/>
</dbReference>
<gene>
    <name evidence="3" type="ORF">ASPVEDRAFT_63628</name>
</gene>
<proteinExistence type="inferred from homology"/>
<accession>A0A1L9PRL7</accession>
<dbReference type="EMBL" id="KV878131">
    <property type="protein sequence ID" value="OJJ04159.1"/>
    <property type="molecule type" value="Genomic_DNA"/>
</dbReference>
<dbReference type="InterPro" id="IPR023606">
    <property type="entry name" value="CoA-Trfase_III_dom_1_sf"/>
</dbReference>